<feature type="non-terminal residue" evidence="7">
    <location>
        <position position="234"/>
    </location>
</feature>
<evidence type="ECO:0000256" key="4">
    <source>
        <dbReference type="ARBA" id="ARBA00022827"/>
    </source>
</evidence>
<comment type="similarity">
    <text evidence="2">Belongs to the NADH dehydrogenase family.</text>
</comment>
<keyword evidence="8" id="KW-1185">Reference proteome</keyword>
<feature type="domain" description="FAD/NAD(P)-binding" evidence="6">
    <location>
        <begin position="74"/>
        <end position="208"/>
    </location>
</feature>
<dbReference type="Pfam" id="PF07992">
    <property type="entry name" value="Pyr_redox_2"/>
    <property type="match status" value="1"/>
</dbReference>
<gene>
    <name evidence="7" type="ORF">GHK86_21880</name>
</gene>
<organism evidence="7 8">
    <name type="scientific">Acidiferrimicrobium australe</name>
    <dbReference type="NCBI Taxonomy" id="2664430"/>
    <lineage>
        <taxon>Bacteria</taxon>
        <taxon>Bacillati</taxon>
        <taxon>Actinomycetota</taxon>
        <taxon>Acidimicrobiia</taxon>
        <taxon>Acidimicrobiales</taxon>
        <taxon>Acidimicrobiaceae</taxon>
        <taxon>Acidiferrimicrobium</taxon>
    </lineage>
</organism>
<keyword evidence="4" id="KW-0274">FAD</keyword>
<keyword evidence="3" id="KW-0285">Flavoprotein</keyword>
<dbReference type="InterPro" id="IPR036188">
    <property type="entry name" value="FAD/NAD-bd_sf"/>
</dbReference>
<evidence type="ECO:0000256" key="3">
    <source>
        <dbReference type="ARBA" id="ARBA00022630"/>
    </source>
</evidence>
<protein>
    <recommendedName>
        <fullName evidence="6">FAD/NAD(P)-binding domain-containing protein</fullName>
    </recommendedName>
</protein>
<dbReference type="PANTHER" id="PTHR42913">
    <property type="entry name" value="APOPTOSIS-INDUCING FACTOR 1"/>
    <property type="match status" value="1"/>
</dbReference>
<dbReference type="InterPro" id="IPR023753">
    <property type="entry name" value="FAD/NAD-binding_dom"/>
</dbReference>
<accession>A0ABW9R1D0</accession>
<evidence type="ECO:0000313" key="8">
    <source>
        <dbReference type="Proteomes" id="UP000437736"/>
    </source>
</evidence>
<evidence type="ECO:0000313" key="7">
    <source>
        <dbReference type="EMBL" id="MST35368.1"/>
    </source>
</evidence>
<keyword evidence="5" id="KW-0560">Oxidoreductase</keyword>
<dbReference type="Gene3D" id="3.50.50.100">
    <property type="match status" value="1"/>
</dbReference>
<evidence type="ECO:0000256" key="2">
    <source>
        <dbReference type="ARBA" id="ARBA00005272"/>
    </source>
</evidence>
<dbReference type="SUPFAM" id="SSF51905">
    <property type="entry name" value="FAD/NAD(P)-binding domain"/>
    <property type="match status" value="1"/>
</dbReference>
<dbReference type="Proteomes" id="UP000437736">
    <property type="component" value="Unassembled WGS sequence"/>
</dbReference>
<evidence type="ECO:0000256" key="1">
    <source>
        <dbReference type="ARBA" id="ARBA00001974"/>
    </source>
</evidence>
<name>A0ABW9R1D0_9ACTN</name>
<comment type="caution">
    <text evidence="7">The sequence shown here is derived from an EMBL/GenBank/DDBJ whole genome shotgun (WGS) entry which is preliminary data.</text>
</comment>
<proteinExistence type="inferred from homology"/>
<reference evidence="7 8" key="1">
    <citation type="submission" date="2019-11" db="EMBL/GenBank/DDBJ databases">
        <title>Acidiferrimicrobium australis gen. nov., sp. nov., an acidophilic and obligately heterotrophic, member of the Actinobacteria that catalyses dissimilatory oxido- reduction of iron isolated from metal-rich acidic water in Chile.</title>
        <authorList>
            <person name="Gonzalez D."/>
            <person name="Huber K."/>
            <person name="Hedrich S."/>
            <person name="Rojas-Villalobos C."/>
            <person name="Quatrini R."/>
            <person name="Dinamarca M.A."/>
            <person name="Schwarz A."/>
            <person name="Canales C."/>
            <person name="Nancucheo I."/>
        </authorList>
    </citation>
    <scope>NUCLEOTIDE SEQUENCE [LARGE SCALE GENOMIC DNA]</scope>
    <source>
        <strain evidence="7 8">USS-CCA1</strain>
    </source>
</reference>
<dbReference type="InterPro" id="IPR051169">
    <property type="entry name" value="NADH-Q_oxidoreductase"/>
</dbReference>
<dbReference type="PANTHER" id="PTHR42913:SF3">
    <property type="entry name" value="64 KDA MITOCHONDRIAL NADH DEHYDROGENASE (EUROFUNG)"/>
    <property type="match status" value="1"/>
</dbReference>
<evidence type="ECO:0000256" key="5">
    <source>
        <dbReference type="ARBA" id="ARBA00023002"/>
    </source>
</evidence>
<sequence>MLLSRRPHRRARRRQRLACPTRCARFVDDTSEPLHNSALRERRLPAGHLAAVARRRDGSGSRERQSPVVTPRPRVVVVGAGFGGLAAVRGLASAPVDVTVVDQDNYHGFWPLLYQVASSELAPEDIAAPIRGMMSGRSDVEVRLGTVEGVDLAGRRVCLGGGAELRFDYLIVAGGTVTNDFGIPGVSAHAYTLKTLPDAVRLRNHVLRAFERADALAEGNGTPPLRPVTIVVAG</sequence>
<comment type="cofactor">
    <cofactor evidence="1">
        <name>FAD</name>
        <dbReference type="ChEBI" id="CHEBI:57692"/>
    </cofactor>
</comment>
<evidence type="ECO:0000259" key="6">
    <source>
        <dbReference type="Pfam" id="PF07992"/>
    </source>
</evidence>
<dbReference type="EMBL" id="WJHE01001674">
    <property type="protein sequence ID" value="MST35368.1"/>
    <property type="molecule type" value="Genomic_DNA"/>
</dbReference>